<sequence>MNGGEGRASYAQNSFVQKQVMSRAMPALQEALRELYLDSFPECLKLADLGCSSGPNALLFLREMIDSIDAIRKKLNKTEPTFQIFLNDLFDNDFNNLIRSIPSFYEELRREKRGDFGPCFIAAMPGNFYGRLFPDHSLHFIHSSYSVHWRSQVPANLVSEFGSPLNKGHIYLARITPKSVYEAYLDLFNRDMTVFLKSRSEELVLGGRMMFTMIGRDASINFAPIYHRFLLTTNFLVLCLKGIIEEGKLDDCNMPFYLPTPEEVRYVIQKEGSFDITRFETFKVTWDAEMGDGDLQMRGKYAAATVRAVSESILTTHFGEEVMDGLFERFASKVSQYMKLHKGEYFNILVSVKNRWISTLMQSS</sequence>
<dbReference type="EMBL" id="KK198759">
    <property type="protein sequence ID" value="KCW63953.1"/>
    <property type="molecule type" value="Genomic_DNA"/>
</dbReference>
<keyword evidence="1" id="KW-0489">Methyltransferase</keyword>
<dbReference type="AlphaFoldDB" id="A0A059BCY1"/>
<dbReference type="GO" id="GO:0008757">
    <property type="term" value="F:S-adenosylmethionine-dependent methyltransferase activity"/>
    <property type="evidence" value="ECO:0000318"/>
    <property type="project" value="GO_Central"/>
</dbReference>
<evidence type="ECO:0000256" key="2">
    <source>
        <dbReference type="ARBA" id="ARBA00022679"/>
    </source>
</evidence>
<dbReference type="PANTHER" id="PTHR31009">
    <property type="entry name" value="S-ADENOSYL-L-METHIONINE:CARBOXYL METHYLTRANSFERASE FAMILY PROTEIN"/>
    <property type="match status" value="1"/>
</dbReference>
<gene>
    <name evidence="5" type="ORF">EUGRSUZ_G01634</name>
</gene>
<dbReference type="InterPro" id="IPR029063">
    <property type="entry name" value="SAM-dependent_MTases_sf"/>
</dbReference>
<accession>A0A059BCY1</accession>
<dbReference type="InParanoid" id="A0A059BCY1"/>
<dbReference type="Gene3D" id="1.10.1200.270">
    <property type="entry name" value="Methyltransferase, alpha-helical capping domain"/>
    <property type="match status" value="1"/>
</dbReference>
<evidence type="ECO:0000313" key="5">
    <source>
        <dbReference type="EMBL" id="KCW63953.1"/>
    </source>
</evidence>
<dbReference type="SUPFAM" id="SSF53335">
    <property type="entry name" value="S-adenosyl-L-methionine-dependent methyltransferases"/>
    <property type="match status" value="1"/>
</dbReference>
<evidence type="ECO:0000256" key="1">
    <source>
        <dbReference type="ARBA" id="ARBA00022603"/>
    </source>
</evidence>
<evidence type="ECO:0000256" key="4">
    <source>
        <dbReference type="ARBA" id="ARBA00022842"/>
    </source>
</evidence>
<dbReference type="Gene3D" id="3.40.50.150">
    <property type="entry name" value="Vaccinia Virus protein VP39"/>
    <property type="match status" value="1"/>
</dbReference>
<proteinExistence type="predicted"/>
<dbReference type="Pfam" id="PF03492">
    <property type="entry name" value="Methyltransf_7"/>
    <property type="match status" value="1"/>
</dbReference>
<evidence type="ECO:0000256" key="3">
    <source>
        <dbReference type="ARBA" id="ARBA00022723"/>
    </source>
</evidence>
<name>A0A059BCY1_EUCGR</name>
<dbReference type="OMA" id="GAIMDEF"/>
<dbReference type="Gramene" id="KCW63953">
    <property type="protein sequence ID" value="KCW63953"/>
    <property type="gene ID" value="EUGRSUZ_G01634"/>
</dbReference>
<dbReference type="GO" id="GO:0046872">
    <property type="term" value="F:metal ion binding"/>
    <property type="evidence" value="ECO:0007669"/>
    <property type="project" value="UniProtKB-KW"/>
</dbReference>
<dbReference type="GO" id="GO:0032259">
    <property type="term" value="P:methylation"/>
    <property type="evidence" value="ECO:0000318"/>
    <property type="project" value="GO_Central"/>
</dbReference>
<protein>
    <submittedName>
        <fullName evidence="5">Uncharacterized protein</fullName>
    </submittedName>
</protein>
<organism evidence="5">
    <name type="scientific">Eucalyptus grandis</name>
    <name type="common">Flooded gum</name>
    <dbReference type="NCBI Taxonomy" id="71139"/>
    <lineage>
        <taxon>Eukaryota</taxon>
        <taxon>Viridiplantae</taxon>
        <taxon>Streptophyta</taxon>
        <taxon>Embryophyta</taxon>
        <taxon>Tracheophyta</taxon>
        <taxon>Spermatophyta</taxon>
        <taxon>Magnoliopsida</taxon>
        <taxon>eudicotyledons</taxon>
        <taxon>Gunneridae</taxon>
        <taxon>Pentapetalae</taxon>
        <taxon>rosids</taxon>
        <taxon>malvids</taxon>
        <taxon>Myrtales</taxon>
        <taxon>Myrtaceae</taxon>
        <taxon>Myrtoideae</taxon>
        <taxon>Eucalypteae</taxon>
        <taxon>Eucalyptus</taxon>
    </lineage>
</organism>
<keyword evidence="4" id="KW-0460">Magnesium</keyword>
<reference evidence="5" key="1">
    <citation type="submission" date="2013-07" db="EMBL/GenBank/DDBJ databases">
        <title>The genome of Eucalyptus grandis.</title>
        <authorList>
            <person name="Schmutz J."/>
            <person name="Hayes R."/>
            <person name="Myburg A."/>
            <person name="Tuskan G."/>
            <person name="Grattapaglia D."/>
            <person name="Rokhsar D.S."/>
        </authorList>
    </citation>
    <scope>NUCLEOTIDE SEQUENCE</scope>
    <source>
        <tissue evidence="5">Leaf extractions</tissue>
    </source>
</reference>
<dbReference type="InterPro" id="IPR042086">
    <property type="entry name" value="MeTrfase_capping"/>
</dbReference>
<keyword evidence="3" id="KW-0479">Metal-binding</keyword>
<keyword evidence="2" id="KW-0808">Transferase</keyword>
<dbReference type="InterPro" id="IPR005299">
    <property type="entry name" value="MeTrfase_7"/>
</dbReference>